<keyword evidence="2" id="KW-1185">Reference proteome</keyword>
<comment type="caution">
    <text evidence="1">The sequence shown here is derived from an EMBL/GenBank/DDBJ whole genome shotgun (WGS) entry which is preliminary data.</text>
</comment>
<accession>A0A9Q1HDH1</accession>
<dbReference type="InterPro" id="IPR036397">
    <property type="entry name" value="RNaseH_sf"/>
</dbReference>
<dbReference type="Proteomes" id="UP001152320">
    <property type="component" value="Chromosome 5"/>
</dbReference>
<protein>
    <recommendedName>
        <fullName evidence="3">DUF5641 domain-containing protein</fullName>
    </recommendedName>
</protein>
<evidence type="ECO:0000313" key="1">
    <source>
        <dbReference type="EMBL" id="KAJ8041278.1"/>
    </source>
</evidence>
<proteinExistence type="predicted"/>
<dbReference type="PANTHER" id="PTHR47331:SF1">
    <property type="entry name" value="GAG-LIKE PROTEIN"/>
    <property type="match status" value="1"/>
</dbReference>
<dbReference type="GO" id="GO:0003676">
    <property type="term" value="F:nucleic acid binding"/>
    <property type="evidence" value="ECO:0007669"/>
    <property type="project" value="InterPro"/>
</dbReference>
<dbReference type="OrthoDB" id="8958038at2759"/>
<dbReference type="Gene3D" id="3.30.420.10">
    <property type="entry name" value="Ribonuclease H-like superfamily/Ribonuclease H"/>
    <property type="match status" value="1"/>
</dbReference>
<sequence>MAQTSLSKERELRQFLQEVKQRDVKEFLLQKGDSWYFNLPSASHMGGLWKRVIRSVHKILKGLIGEKTLNPRNSDLLTPTHLLLRMPNQNLPPGIFSKSDVYSKQRKQQMQYLADQFWKSWVNENLSLMQQRQK</sequence>
<dbReference type="EMBL" id="JAIZAY010000005">
    <property type="protein sequence ID" value="KAJ8041278.1"/>
    <property type="molecule type" value="Genomic_DNA"/>
</dbReference>
<evidence type="ECO:0000313" key="2">
    <source>
        <dbReference type="Proteomes" id="UP001152320"/>
    </source>
</evidence>
<dbReference type="PANTHER" id="PTHR47331">
    <property type="entry name" value="PHD-TYPE DOMAIN-CONTAINING PROTEIN"/>
    <property type="match status" value="1"/>
</dbReference>
<organism evidence="1 2">
    <name type="scientific">Holothuria leucospilota</name>
    <name type="common">Black long sea cucumber</name>
    <name type="synonym">Mertensiothuria leucospilota</name>
    <dbReference type="NCBI Taxonomy" id="206669"/>
    <lineage>
        <taxon>Eukaryota</taxon>
        <taxon>Metazoa</taxon>
        <taxon>Echinodermata</taxon>
        <taxon>Eleutherozoa</taxon>
        <taxon>Echinozoa</taxon>
        <taxon>Holothuroidea</taxon>
        <taxon>Aspidochirotacea</taxon>
        <taxon>Aspidochirotida</taxon>
        <taxon>Holothuriidae</taxon>
        <taxon>Holothuria</taxon>
    </lineage>
</organism>
<gene>
    <name evidence="1" type="ORF">HOLleu_12050</name>
</gene>
<dbReference type="AlphaFoldDB" id="A0A9Q1HDH1"/>
<evidence type="ECO:0008006" key="3">
    <source>
        <dbReference type="Google" id="ProtNLM"/>
    </source>
</evidence>
<name>A0A9Q1HDH1_HOLLE</name>
<reference evidence="1" key="1">
    <citation type="submission" date="2021-10" db="EMBL/GenBank/DDBJ databases">
        <title>Tropical sea cucumber genome reveals ecological adaptation and Cuvierian tubules defense mechanism.</title>
        <authorList>
            <person name="Chen T."/>
        </authorList>
    </citation>
    <scope>NUCLEOTIDE SEQUENCE</scope>
    <source>
        <strain evidence="1">Nanhai2018</strain>
        <tissue evidence="1">Muscle</tissue>
    </source>
</reference>